<name>D2W2A4_NAEGR</name>
<feature type="compositionally biased region" description="Basic residues" evidence="1">
    <location>
        <begin position="1"/>
        <end position="10"/>
    </location>
</feature>
<feature type="compositionally biased region" description="Polar residues" evidence="1">
    <location>
        <begin position="89"/>
        <end position="98"/>
    </location>
</feature>
<dbReference type="InParanoid" id="D2W2A4"/>
<dbReference type="KEGG" id="ngr:NAEGRDRAFT_54146"/>
<sequence length="214" mass="24484">MDHHTNHHHYSGQGFNHNEGNNHPYYQPRNPMNRAKSHEDVCLQRMVGLREQHSKSTQQLMTQLNLAKELVKERVVIKESAKRRESSSDENVTQNYSASADEVQQMRRQNRLGKTSLTAMKYLSSVDHRRSSSLLGVNTIIHKKKPVNCSENIQYCQNVEEDIHGVPLEDESSQPPTQKTIVVNINEKLKTGAKRSATQSNLLHQHSSSELKKI</sequence>
<keyword evidence="3" id="KW-1185">Reference proteome</keyword>
<reference evidence="2 3" key="1">
    <citation type="journal article" date="2010" name="Cell">
        <title>The genome of Naegleria gruberi illuminates early eukaryotic versatility.</title>
        <authorList>
            <person name="Fritz-Laylin L.K."/>
            <person name="Prochnik S.E."/>
            <person name="Ginger M.L."/>
            <person name="Dacks J.B."/>
            <person name="Carpenter M.L."/>
            <person name="Field M.C."/>
            <person name="Kuo A."/>
            <person name="Paredez A."/>
            <person name="Chapman J."/>
            <person name="Pham J."/>
            <person name="Shu S."/>
            <person name="Neupane R."/>
            <person name="Cipriano M."/>
            <person name="Mancuso J."/>
            <person name="Tu H."/>
            <person name="Salamov A."/>
            <person name="Lindquist E."/>
            <person name="Shapiro H."/>
            <person name="Lucas S."/>
            <person name="Grigoriev I.V."/>
            <person name="Cande W.Z."/>
            <person name="Fulton C."/>
            <person name="Rokhsar D.S."/>
            <person name="Dawson S.C."/>
        </authorList>
    </citation>
    <scope>NUCLEOTIDE SEQUENCE [LARGE SCALE GENOMIC DNA]</scope>
    <source>
        <strain evidence="2 3">NEG-M</strain>
    </source>
</reference>
<feature type="region of interest" description="Disordered" evidence="1">
    <location>
        <begin position="78"/>
        <end position="112"/>
    </location>
</feature>
<accession>D2W2A4</accession>
<feature type="region of interest" description="Disordered" evidence="1">
    <location>
        <begin position="1"/>
        <end position="37"/>
    </location>
</feature>
<feature type="region of interest" description="Disordered" evidence="1">
    <location>
        <begin position="192"/>
        <end position="214"/>
    </location>
</feature>
<feature type="compositionally biased region" description="Basic and acidic residues" evidence="1">
    <location>
        <begin position="78"/>
        <end position="87"/>
    </location>
</feature>
<gene>
    <name evidence="2" type="ORF">NAEGRDRAFT_54146</name>
</gene>
<organism evidence="3">
    <name type="scientific">Naegleria gruberi</name>
    <name type="common">Amoeba</name>
    <dbReference type="NCBI Taxonomy" id="5762"/>
    <lineage>
        <taxon>Eukaryota</taxon>
        <taxon>Discoba</taxon>
        <taxon>Heterolobosea</taxon>
        <taxon>Tetramitia</taxon>
        <taxon>Eutetramitia</taxon>
        <taxon>Vahlkampfiidae</taxon>
        <taxon>Naegleria</taxon>
    </lineage>
</organism>
<dbReference type="Proteomes" id="UP000006671">
    <property type="component" value="Unassembled WGS sequence"/>
</dbReference>
<evidence type="ECO:0000313" key="3">
    <source>
        <dbReference type="Proteomes" id="UP000006671"/>
    </source>
</evidence>
<dbReference type="RefSeq" id="XP_002669534.1">
    <property type="nucleotide sequence ID" value="XM_002669488.1"/>
</dbReference>
<dbReference type="GeneID" id="8862929"/>
<protein>
    <submittedName>
        <fullName evidence="2">Predicted protein</fullName>
    </submittedName>
</protein>
<dbReference type="VEuPathDB" id="AmoebaDB:NAEGRDRAFT_54146"/>
<dbReference type="EMBL" id="GG738925">
    <property type="protein sequence ID" value="EFC36790.1"/>
    <property type="molecule type" value="Genomic_DNA"/>
</dbReference>
<evidence type="ECO:0000256" key="1">
    <source>
        <dbReference type="SAM" id="MobiDB-lite"/>
    </source>
</evidence>
<feature type="compositionally biased region" description="Polar residues" evidence="1">
    <location>
        <begin position="196"/>
        <end position="206"/>
    </location>
</feature>
<dbReference type="AlphaFoldDB" id="D2W2A4"/>
<evidence type="ECO:0000313" key="2">
    <source>
        <dbReference type="EMBL" id="EFC36790.1"/>
    </source>
</evidence>
<dbReference type="OrthoDB" id="10430312at2759"/>
<proteinExistence type="predicted"/>